<accession>A0AAW0H464</accession>
<keyword evidence="4" id="KW-1015">Disulfide bond</keyword>
<evidence type="ECO:0000256" key="4">
    <source>
        <dbReference type="ARBA" id="ARBA00023157"/>
    </source>
</evidence>
<dbReference type="PANTHER" id="PTHR11430:SF65">
    <property type="entry name" value="ODORANT-BINDING PROTEIN 1A-RELATED"/>
    <property type="match status" value="1"/>
</dbReference>
<dbReference type="GO" id="GO:0005549">
    <property type="term" value="F:odorant binding"/>
    <property type="evidence" value="ECO:0007669"/>
    <property type="project" value="TreeGrafter"/>
</dbReference>
<dbReference type="PRINTS" id="PR01173">
    <property type="entry name" value="ODORANTBNDNG"/>
</dbReference>
<evidence type="ECO:0000256" key="2">
    <source>
        <dbReference type="ARBA" id="ARBA00006889"/>
    </source>
</evidence>
<keyword evidence="8" id="KW-1185">Reference proteome</keyword>
<organism evidence="7 8">
    <name type="scientific">Myodes glareolus</name>
    <name type="common">Bank vole</name>
    <name type="synonym">Clethrionomys glareolus</name>
    <dbReference type="NCBI Taxonomy" id="447135"/>
    <lineage>
        <taxon>Eukaryota</taxon>
        <taxon>Metazoa</taxon>
        <taxon>Chordata</taxon>
        <taxon>Craniata</taxon>
        <taxon>Vertebrata</taxon>
        <taxon>Euteleostomi</taxon>
        <taxon>Mammalia</taxon>
        <taxon>Eutheria</taxon>
        <taxon>Euarchontoglires</taxon>
        <taxon>Glires</taxon>
        <taxon>Rodentia</taxon>
        <taxon>Myomorpha</taxon>
        <taxon>Muroidea</taxon>
        <taxon>Cricetidae</taxon>
        <taxon>Arvicolinae</taxon>
        <taxon>Myodes</taxon>
    </lineage>
</organism>
<feature type="domain" description="Lipocalin/cytosolic fatty-acid binding" evidence="6">
    <location>
        <begin position="22"/>
        <end position="95"/>
    </location>
</feature>
<evidence type="ECO:0000313" key="8">
    <source>
        <dbReference type="Proteomes" id="UP001488838"/>
    </source>
</evidence>
<gene>
    <name evidence="7" type="ORF">U0070_017415</name>
</gene>
<dbReference type="Gene3D" id="2.40.128.20">
    <property type="match status" value="1"/>
</dbReference>
<protein>
    <recommendedName>
        <fullName evidence="6">Lipocalin/cytosolic fatty-acid binding domain-containing protein</fullName>
    </recommendedName>
</protein>
<proteinExistence type="inferred from homology"/>
<sequence length="140" mass="15615">MVKFLLLALAFGLANAHAQLEGKWFTTAIAADNADTIEEGGPLRLYARELACIEACNKLEITFYIKANDQCTKTKVVANRQADGKYRSQCKYGIWELSLNKSIVVEGDNIFSPVYATPEFIIFSCHNVNRTGRTTNLIYA</sequence>
<dbReference type="InterPro" id="IPR012674">
    <property type="entry name" value="Calycin"/>
</dbReference>
<dbReference type="InterPro" id="IPR002448">
    <property type="entry name" value="OBP-like"/>
</dbReference>
<evidence type="ECO:0000256" key="1">
    <source>
        <dbReference type="ARBA" id="ARBA00004613"/>
    </source>
</evidence>
<feature type="chain" id="PRO_5043889202" description="Lipocalin/cytosolic fatty-acid binding domain-containing protein" evidence="5">
    <location>
        <begin position="19"/>
        <end position="140"/>
    </location>
</feature>
<dbReference type="PANTHER" id="PTHR11430">
    <property type="entry name" value="LIPOCALIN"/>
    <property type="match status" value="1"/>
</dbReference>
<feature type="signal peptide" evidence="5">
    <location>
        <begin position="1"/>
        <end position="18"/>
    </location>
</feature>
<dbReference type="GO" id="GO:0036094">
    <property type="term" value="F:small molecule binding"/>
    <property type="evidence" value="ECO:0007669"/>
    <property type="project" value="InterPro"/>
</dbReference>
<comment type="similarity">
    <text evidence="2">Belongs to the calycin superfamily. Lipocalin family.</text>
</comment>
<keyword evidence="3" id="KW-0964">Secreted</keyword>
<evidence type="ECO:0000256" key="5">
    <source>
        <dbReference type="SAM" id="SignalP"/>
    </source>
</evidence>
<comment type="subcellular location">
    <subcellularLocation>
        <location evidence="1">Secreted</location>
    </subcellularLocation>
</comment>
<dbReference type="EMBL" id="JBBHLL010001322">
    <property type="protein sequence ID" value="KAK7796221.1"/>
    <property type="molecule type" value="Genomic_DNA"/>
</dbReference>
<reference evidence="7 8" key="1">
    <citation type="journal article" date="2023" name="bioRxiv">
        <title>Conserved and derived expression patterns and positive selection on dental genes reveal complex evolutionary context of ever-growing rodent molars.</title>
        <authorList>
            <person name="Calamari Z.T."/>
            <person name="Song A."/>
            <person name="Cohen E."/>
            <person name="Akter M."/>
            <person name="Roy R.D."/>
            <person name="Hallikas O."/>
            <person name="Christensen M.M."/>
            <person name="Li P."/>
            <person name="Marangoni P."/>
            <person name="Jernvall J."/>
            <person name="Klein O.D."/>
        </authorList>
    </citation>
    <scope>NUCLEOTIDE SEQUENCE [LARGE SCALE GENOMIC DNA]</scope>
    <source>
        <strain evidence="7">V071</strain>
    </source>
</reference>
<dbReference type="InterPro" id="IPR002345">
    <property type="entry name" value="Lipocalin"/>
</dbReference>
<evidence type="ECO:0000313" key="7">
    <source>
        <dbReference type="EMBL" id="KAK7796221.1"/>
    </source>
</evidence>
<comment type="caution">
    <text evidence="7">The sequence shown here is derived from an EMBL/GenBank/DDBJ whole genome shotgun (WGS) entry which is preliminary data.</text>
</comment>
<name>A0AAW0H464_MYOGA</name>
<keyword evidence="5" id="KW-0732">Signal</keyword>
<dbReference type="AlphaFoldDB" id="A0AAW0H464"/>
<dbReference type="Pfam" id="PF00061">
    <property type="entry name" value="Lipocalin"/>
    <property type="match status" value="1"/>
</dbReference>
<dbReference type="SUPFAM" id="SSF50814">
    <property type="entry name" value="Lipocalins"/>
    <property type="match status" value="1"/>
</dbReference>
<dbReference type="InterPro" id="IPR000566">
    <property type="entry name" value="Lipocln_cytosolic_FA-bd_dom"/>
</dbReference>
<dbReference type="GO" id="GO:0005615">
    <property type="term" value="C:extracellular space"/>
    <property type="evidence" value="ECO:0007669"/>
    <property type="project" value="TreeGrafter"/>
</dbReference>
<evidence type="ECO:0000256" key="3">
    <source>
        <dbReference type="ARBA" id="ARBA00022525"/>
    </source>
</evidence>
<feature type="non-terminal residue" evidence="7">
    <location>
        <position position="140"/>
    </location>
</feature>
<evidence type="ECO:0000259" key="6">
    <source>
        <dbReference type="Pfam" id="PF00061"/>
    </source>
</evidence>
<dbReference type="Proteomes" id="UP001488838">
    <property type="component" value="Unassembled WGS sequence"/>
</dbReference>